<dbReference type="EMBL" id="GGFL01014491">
    <property type="protein sequence ID" value="MBW78669.1"/>
    <property type="molecule type" value="Transcribed_RNA"/>
</dbReference>
<accession>A0A2M4DMA6</accession>
<name>A0A2M4DMA6_ANODA</name>
<sequence>MVPRTSGNDWLPSTLVFALPVFSISESCPDGSTCNTPPVAPAIVALRSRLFSSTLREFADRSRFSSAR</sequence>
<proteinExistence type="predicted"/>
<organism evidence="1">
    <name type="scientific">Anopheles darlingi</name>
    <name type="common">Mosquito</name>
    <dbReference type="NCBI Taxonomy" id="43151"/>
    <lineage>
        <taxon>Eukaryota</taxon>
        <taxon>Metazoa</taxon>
        <taxon>Ecdysozoa</taxon>
        <taxon>Arthropoda</taxon>
        <taxon>Hexapoda</taxon>
        <taxon>Insecta</taxon>
        <taxon>Pterygota</taxon>
        <taxon>Neoptera</taxon>
        <taxon>Endopterygota</taxon>
        <taxon>Diptera</taxon>
        <taxon>Nematocera</taxon>
        <taxon>Culicoidea</taxon>
        <taxon>Culicidae</taxon>
        <taxon>Anophelinae</taxon>
        <taxon>Anopheles</taxon>
    </lineage>
</organism>
<dbReference type="AlphaFoldDB" id="A0A2M4DMA6"/>
<reference evidence="1" key="1">
    <citation type="submission" date="2018-01" db="EMBL/GenBank/DDBJ databases">
        <title>An insight into the sialome of Amazonian anophelines.</title>
        <authorList>
            <person name="Ribeiro J.M."/>
            <person name="Scarpassa V."/>
            <person name="Calvo E."/>
        </authorList>
    </citation>
    <scope>NUCLEOTIDE SEQUENCE</scope>
</reference>
<protein>
    <submittedName>
        <fullName evidence="1">Putative secreted protein</fullName>
    </submittedName>
</protein>
<evidence type="ECO:0000313" key="1">
    <source>
        <dbReference type="EMBL" id="MBW78669.1"/>
    </source>
</evidence>